<protein>
    <submittedName>
        <fullName evidence="9">DMT family transporter</fullName>
    </submittedName>
</protein>
<reference evidence="9 10" key="2">
    <citation type="submission" date="2019-09" db="EMBL/GenBank/DDBJ databases">
        <authorList>
            <person name="Jin C."/>
        </authorList>
    </citation>
    <scope>NUCLEOTIDE SEQUENCE [LARGE SCALE GENOMIC DNA]</scope>
    <source>
        <strain evidence="9 10">BN130099</strain>
    </source>
</reference>
<evidence type="ECO:0000256" key="7">
    <source>
        <dbReference type="SAM" id="Phobius"/>
    </source>
</evidence>
<reference evidence="9 10" key="1">
    <citation type="submission" date="2019-09" db="EMBL/GenBank/DDBJ databases">
        <title>Nocardioides panacisoli sp. nov., isolated from the soil of a ginseng field.</title>
        <authorList>
            <person name="Cho C."/>
        </authorList>
    </citation>
    <scope>NUCLEOTIDE SEQUENCE [LARGE SCALE GENOMIC DNA]</scope>
    <source>
        <strain evidence="9 10">BN130099</strain>
    </source>
</reference>
<feature type="region of interest" description="Disordered" evidence="6">
    <location>
        <begin position="363"/>
        <end position="384"/>
    </location>
</feature>
<keyword evidence="3 7" id="KW-0812">Transmembrane</keyword>
<feature type="transmembrane region" description="Helical" evidence="7">
    <location>
        <begin position="193"/>
        <end position="213"/>
    </location>
</feature>
<name>A0A5B1LIH7_9ACTN</name>
<feature type="transmembrane region" description="Helical" evidence="7">
    <location>
        <begin position="67"/>
        <end position="91"/>
    </location>
</feature>
<keyword evidence="4 7" id="KW-1133">Transmembrane helix</keyword>
<feature type="domain" description="EamA" evidence="8">
    <location>
        <begin position="69"/>
        <end position="207"/>
    </location>
</feature>
<comment type="subcellular location">
    <subcellularLocation>
        <location evidence="1">Membrane</location>
        <topology evidence="1">Multi-pass membrane protein</topology>
    </subcellularLocation>
</comment>
<keyword evidence="5 7" id="KW-0472">Membrane</keyword>
<dbReference type="Proteomes" id="UP000325003">
    <property type="component" value="Unassembled WGS sequence"/>
</dbReference>
<dbReference type="InterPro" id="IPR037185">
    <property type="entry name" value="EmrE-like"/>
</dbReference>
<evidence type="ECO:0000256" key="5">
    <source>
        <dbReference type="ARBA" id="ARBA00023136"/>
    </source>
</evidence>
<accession>A0A5B1LIH7</accession>
<dbReference type="PANTHER" id="PTHR32322">
    <property type="entry name" value="INNER MEMBRANE TRANSPORTER"/>
    <property type="match status" value="1"/>
</dbReference>
<dbReference type="EMBL" id="VUJV01000002">
    <property type="protein sequence ID" value="KAA1420194.1"/>
    <property type="molecule type" value="Genomic_DNA"/>
</dbReference>
<evidence type="ECO:0000256" key="2">
    <source>
        <dbReference type="ARBA" id="ARBA00007362"/>
    </source>
</evidence>
<comment type="similarity">
    <text evidence="2">Belongs to the EamA transporter family.</text>
</comment>
<feature type="transmembrane region" description="Helical" evidence="7">
    <location>
        <begin position="338"/>
        <end position="355"/>
    </location>
</feature>
<evidence type="ECO:0000313" key="10">
    <source>
        <dbReference type="Proteomes" id="UP000325003"/>
    </source>
</evidence>
<comment type="caution">
    <text evidence="9">The sequence shown here is derived from an EMBL/GenBank/DDBJ whole genome shotgun (WGS) entry which is preliminary data.</text>
</comment>
<evidence type="ECO:0000256" key="1">
    <source>
        <dbReference type="ARBA" id="ARBA00004141"/>
    </source>
</evidence>
<proteinExistence type="inferred from homology"/>
<keyword evidence="10" id="KW-1185">Reference proteome</keyword>
<dbReference type="InterPro" id="IPR000620">
    <property type="entry name" value="EamA_dom"/>
</dbReference>
<gene>
    <name evidence="9" type="ORF">F0U44_07140</name>
</gene>
<evidence type="ECO:0000256" key="4">
    <source>
        <dbReference type="ARBA" id="ARBA00022989"/>
    </source>
</evidence>
<sequence>MVQPSKPLSRVSSSAHRSRRWVVSTRRCSHLLPVTGTILALSWLKVQNCDAGHSPLRSAIVSSRRPLPIGIVQVAIAGILWGTGGITLEVIRDHSSLSFVTVSGYRMLIAAGVLIGAVVVLRRGAELRALLRTSPGPACLVGIGTGAYQALYFGAVVEVGVTVATVVSLGLAPVLLTAAEALHHRRHPGVRRLLVLAAALAGLVLVSGAAGGADTGPHPWLGVALAVASGATYAATTALGRPVSQRTDPLALTTVATTAGAFALVPAALIVGGPLTTSDPVALGALAYLGVMTMALAYGLLYAGLRTTSSSAAVIASLLEPVTAAVVAAIFLDERVGALGILGIVLVLAAVAGASERRTRTFGPTSVEIGAESSGTTDVRESPD</sequence>
<dbReference type="AlphaFoldDB" id="A0A5B1LIH7"/>
<feature type="transmembrane region" description="Helical" evidence="7">
    <location>
        <begin position="285"/>
        <end position="305"/>
    </location>
</feature>
<dbReference type="PANTHER" id="PTHR32322:SF2">
    <property type="entry name" value="EAMA DOMAIN-CONTAINING PROTEIN"/>
    <property type="match status" value="1"/>
</dbReference>
<feature type="transmembrane region" description="Helical" evidence="7">
    <location>
        <begin position="312"/>
        <end position="332"/>
    </location>
</feature>
<feature type="transmembrane region" description="Helical" evidence="7">
    <location>
        <begin position="133"/>
        <end position="153"/>
    </location>
</feature>
<feature type="transmembrane region" description="Helical" evidence="7">
    <location>
        <begin position="219"/>
        <end position="239"/>
    </location>
</feature>
<organism evidence="9 10">
    <name type="scientific">Nocardioides humilatus</name>
    <dbReference type="NCBI Taxonomy" id="2607660"/>
    <lineage>
        <taxon>Bacteria</taxon>
        <taxon>Bacillati</taxon>
        <taxon>Actinomycetota</taxon>
        <taxon>Actinomycetes</taxon>
        <taxon>Propionibacteriales</taxon>
        <taxon>Nocardioidaceae</taxon>
        <taxon>Nocardioides</taxon>
    </lineage>
</organism>
<evidence type="ECO:0000259" key="8">
    <source>
        <dbReference type="Pfam" id="PF00892"/>
    </source>
</evidence>
<feature type="domain" description="EamA" evidence="8">
    <location>
        <begin position="221"/>
        <end position="353"/>
    </location>
</feature>
<feature type="transmembrane region" description="Helical" evidence="7">
    <location>
        <begin position="251"/>
        <end position="273"/>
    </location>
</feature>
<evidence type="ECO:0000256" key="3">
    <source>
        <dbReference type="ARBA" id="ARBA00022692"/>
    </source>
</evidence>
<dbReference type="SUPFAM" id="SSF103481">
    <property type="entry name" value="Multidrug resistance efflux transporter EmrE"/>
    <property type="match status" value="2"/>
</dbReference>
<evidence type="ECO:0000313" key="9">
    <source>
        <dbReference type="EMBL" id="KAA1420194.1"/>
    </source>
</evidence>
<dbReference type="Pfam" id="PF00892">
    <property type="entry name" value="EamA"/>
    <property type="match status" value="2"/>
</dbReference>
<dbReference type="GO" id="GO:0016020">
    <property type="term" value="C:membrane"/>
    <property type="evidence" value="ECO:0007669"/>
    <property type="project" value="UniProtKB-SubCell"/>
</dbReference>
<feature type="transmembrane region" description="Helical" evidence="7">
    <location>
        <begin position="103"/>
        <end position="121"/>
    </location>
</feature>
<evidence type="ECO:0000256" key="6">
    <source>
        <dbReference type="SAM" id="MobiDB-lite"/>
    </source>
</evidence>
<feature type="transmembrane region" description="Helical" evidence="7">
    <location>
        <begin position="159"/>
        <end position="181"/>
    </location>
</feature>
<dbReference type="InterPro" id="IPR050638">
    <property type="entry name" value="AA-Vitamin_Transporters"/>
</dbReference>